<dbReference type="Proteomes" id="UP000010931">
    <property type="component" value="Unassembled WGS sequence"/>
</dbReference>
<proteinExistence type="predicted"/>
<comment type="caution">
    <text evidence="1">The sequence shown here is derived from an EMBL/GenBank/DDBJ whole genome shotgun (WGS) entry which is preliminary data.</text>
</comment>
<evidence type="ECO:0000313" key="1">
    <source>
        <dbReference type="EMBL" id="ELP70835.1"/>
    </source>
</evidence>
<dbReference type="EMBL" id="AEJB01000036">
    <property type="protein sequence ID" value="ELP70835.1"/>
    <property type="molecule type" value="Genomic_DNA"/>
</dbReference>
<evidence type="ECO:0000313" key="2">
    <source>
        <dbReference type="Proteomes" id="UP000010931"/>
    </source>
</evidence>
<reference evidence="1 2" key="1">
    <citation type="journal article" date="2011" name="Plasmid">
        <title>Streptomyces turgidiscabies Car8 contains a modular pathogenicity island that shares virulence genes with other actinobacterial plant pathogens.</title>
        <authorList>
            <person name="Huguet-Tapia J.C."/>
            <person name="Badger J.H."/>
            <person name="Loria R."/>
            <person name="Pettis G.S."/>
        </authorList>
    </citation>
    <scope>NUCLEOTIDE SEQUENCE [LARGE SCALE GENOMIC DNA]</scope>
    <source>
        <strain evidence="1 2">Car8</strain>
    </source>
</reference>
<sequence length="95" mass="10961">MMRLRLQIIGWPRRVLVVTDTPRPDCSYCEGDGGIEHPYGDETGEYAGSDWEPCGCWTNWRTVLLPLPLRPRWLRRRHDGCDPWGSGGYSNEPPF</sequence>
<dbReference type="RefSeq" id="WP_006373838.1">
    <property type="nucleotide sequence ID" value="NZ_AEJB01000036.1"/>
</dbReference>
<dbReference type="GeneID" id="97399880"/>
<name>L7FJF4_STRT8</name>
<keyword evidence="2" id="KW-1185">Reference proteome</keyword>
<dbReference type="PATRIC" id="fig|698760.3.peg.525"/>
<protein>
    <submittedName>
        <fullName evidence="1">Uncharacterized protein</fullName>
    </submittedName>
</protein>
<organism evidence="1 2">
    <name type="scientific">Streptomyces turgidiscabies (strain Car8)</name>
    <dbReference type="NCBI Taxonomy" id="698760"/>
    <lineage>
        <taxon>Bacteria</taxon>
        <taxon>Bacillati</taxon>
        <taxon>Actinomycetota</taxon>
        <taxon>Actinomycetes</taxon>
        <taxon>Kitasatosporales</taxon>
        <taxon>Streptomycetaceae</taxon>
        <taxon>Streptomyces</taxon>
    </lineage>
</organism>
<accession>L7FJF4</accession>
<dbReference type="AlphaFoldDB" id="L7FJF4"/>
<gene>
    <name evidence="1" type="ORF">STRTUCAR8_05036</name>
</gene>
<dbReference type="STRING" id="85558.T45_00799"/>